<dbReference type="InterPro" id="IPR028098">
    <property type="entry name" value="Glyco_trans_4-like_N"/>
</dbReference>
<feature type="region of interest" description="Disordered" evidence="1">
    <location>
        <begin position="380"/>
        <end position="400"/>
    </location>
</feature>
<keyword evidence="4" id="KW-1185">Reference proteome</keyword>
<gene>
    <name evidence="3" type="ORF">AALO17_22910</name>
</gene>
<proteinExistence type="predicted"/>
<dbReference type="CDD" id="cd03812">
    <property type="entry name" value="GT4_CapH-like"/>
    <property type="match status" value="1"/>
</dbReference>
<evidence type="ECO:0000313" key="3">
    <source>
        <dbReference type="EMBL" id="AMK55425.1"/>
    </source>
</evidence>
<evidence type="ECO:0000256" key="1">
    <source>
        <dbReference type="SAM" id="MobiDB-lite"/>
    </source>
</evidence>
<sequence length="400" mass="44809">MIRVLEVFREPMANGGQESFLMNMYRNMDRKKVQLDFLTPFNCDNPDLKAEIESMGGQVFTYDHPFGENNNKVFRESVQDFLSRHPYPIVHIHSGSTYALMEGAKLAAEAEVPIRVVHSHCGGFKNLKYHVIKTLSIPYLLKYPTDYLACSDLAAEWKFPKSVIQDQRYTVIRNAVDTDRFRLDPALRKKTRELLGIPENTPVLGHVGRFSLQKNHSFLIDIFAAVHRKSPEAILLLAGAGELEPEIRDKVKTLGLEDSVMFLGLRKDIPALMNAMDVFVLPSFFEGLPVVGVEAQATGLPVITSTAVARELPLKELTQYIPLESSPEIWANAILKTVDESRLHRRNTTQEIAEAGYEIKAAARAFEQFYLDRAAEAGIRSDNSEAGQPSSASDEKGTEA</sequence>
<dbReference type="GeneID" id="78478849"/>
<organism evidence="3 4">
    <name type="scientific">Faecalibaculum rodentium</name>
    <dbReference type="NCBI Taxonomy" id="1702221"/>
    <lineage>
        <taxon>Bacteria</taxon>
        <taxon>Bacillati</taxon>
        <taxon>Bacillota</taxon>
        <taxon>Erysipelotrichia</taxon>
        <taxon>Erysipelotrichales</taxon>
        <taxon>Erysipelotrichaceae</taxon>
        <taxon>Faecalibaculum</taxon>
    </lineage>
</organism>
<reference evidence="3 4" key="1">
    <citation type="journal article" date="2016" name="Gut Pathog.">
        <title>Whole genome sequencing of "Faecalibaculum rodentium" ALO17, isolated from C57BL/6J laboratory mouse feces.</title>
        <authorList>
            <person name="Lim S."/>
            <person name="Chang D.H."/>
            <person name="Ahn S."/>
            <person name="Kim B.C."/>
        </authorList>
    </citation>
    <scope>NUCLEOTIDE SEQUENCE [LARGE SCALE GENOMIC DNA]</scope>
    <source>
        <strain evidence="3 4">Alo17</strain>
    </source>
</reference>
<dbReference type="GO" id="GO:0016757">
    <property type="term" value="F:glycosyltransferase activity"/>
    <property type="evidence" value="ECO:0007669"/>
    <property type="project" value="TreeGrafter"/>
</dbReference>
<dbReference type="Proteomes" id="UP000069771">
    <property type="component" value="Chromosome"/>
</dbReference>
<dbReference type="SUPFAM" id="SSF53756">
    <property type="entry name" value="UDP-Glycosyltransferase/glycogen phosphorylase"/>
    <property type="match status" value="1"/>
</dbReference>
<dbReference type="AlphaFoldDB" id="A0A140DXP8"/>
<dbReference type="STRING" id="1702221.AALO17_22910"/>
<accession>A0A140DXP8</accession>
<protein>
    <recommendedName>
        <fullName evidence="2">Glycosyltransferase subfamily 4-like N-terminal domain-containing protein</fullName>
    </recommendedName>
</protein>
<dbReference type="InterPro" id="IPR050194">
    <property type="entry name" value="Glycosyltransferase_grp1"/>
</dbReference>
<dbReference type="Pfam" id="PF13439">
    <property type="entry name" value="Glyco_transf_4"/>
    <property type="match status" value="1"/>
</dbReference>
<dbReference type="KEGG" id="fro:AALO17_22910"/>
<dbReference type="OrthoDB" id="9804196at2"/>
<evidence type="ECO:0000259" key="2">
    <source>
        <dbReference type="Pfam" id="PF13439"/>
    </source>
</evidence>
<dbReference type="RefSeq" id="WP_067559052.1">
    <property type="nucleotide sequence ID" value="NZ_CAMNXC010000072.1"/>
</dbReference>
<evidence type="ECO:0000313" key="4">
    <source>
        <dbReference type="Proteomes" id="UP000069771"/>
    </source>
</evidence>
<feature type="domain" description="Glycosyltransferase subfamily 4-like N-terminal" evidence="2">
    <location>
        <begin position="15"/>
        <end position="180"/>
    </location>
</feature>
<dbReference type="EMBL" id="CP011391">
    <property type="protein sequence ID" value="AMK55425.1"/>
    <property type="molecule type" value="Genomic_DNA"/>
</dbReference>
<dbReference type="Pfam" id="PF13692">
    <property type="entry name" value="Glyco_trans_1_4"/>
    <property type="match status" value="1"/>
</dbReference>
<dbReference type="PANTHER" id="PTHR45947:SF3">
    <property type="entry name" value="SULFOQUINOVOSYL TRANSFERASE SQD2"/>
    <property type="match status" value="1"/>
</dbReference>
<dbReference type="PANTHER" id="PTHR45947">
    <property type="entry name" value="SULFOQUINOVOSYL TRANSFERASE SQD2"/>
    <property type="match status" value="1"/>
</dbReference>
<dbReference type="Gene3D" id="3.40.50.2000">
    <property type="entry name" value="Glycogen Phosphorylase B"/>
    <property type="match status" value="2"/>
</dbReference>
<name>A0A140DXP8_9FIRM</name>